<dbReference type="InterPro" id="IPR002364">
    <property type="entry name" value="Quin_OxRdtase/zeta-crystal_CS"/>
</dbReference>
<reference evidence="2 3" key="1">
    <citation type="journal article" date="2019" name="PLoS Genet.">
        <title>Convergent evolution of linked mating-type loci in basidiomycete fungi.</title>
        <authorList>
            <person name="Sun S."/>
            <person name="Coelho M.A."/>
            <person name="Heitman J."/>
            <person name="Nowrousian M."/>
        </authorList>
    </citation>
    <scope>NUCLEOTIDE SEQUENCE [LARGE SCALE GENOMIC DNA]</scope>
    <source>
        <strain evidence="2 3">CBS 4282</strain>
    </source>
</reference>
<dbReference type="InterPro" id="IPR011032">
    <property type="entry name" value="GroES-like_sf"/>
</dbReference>
<dbReference type="AlphaFoldDB" id="A0A7D8Z3M7"/>
<comment type="caution">
    <text evidence="2">The sequence shown here is derived from an EMBL/GenBank/DDBJ whole genome shotgun (WGS) entry which is preliminary data.</text>
</comment>
<dbReference type="EMBL" id="QKWK01000001">
    <property type="protein sequence ID" value="TXT15599.1"/>
    <property type="molecule type" value="Genomic_DNA"/>
</dbReference>
<gene>
    <name evidence="2" type="ORF">VHUM_00102</name>
</gene>
<accession>A0A7D8Z3M7</accession>
<protein>
    <recommendedName>
        <fullName evidence="1">Enoyl reductase (ER) domain-containing protein</fullName>
    </recommendedName>
</protein>
<dbReference type="InterPro" id="IPR013149">
    <property type="entry name" value="ADH-like_C"/>
</dbReference>
<dbReference type="PROSITE" id="PS01162">
    <property type="entry name" value="QOR_ZETA_CRYSTAL"/>
    <property type="match status" value="1"/>
</dbReference>
<dbReference type="Gene3D" id="3.90.180.10">
    <property type="entry name" value="Medium-chain alcohol dehydrogenases, catalytic domain"/>
    <property type="match status" value="1"/>
</dbReference>
<dbReference type="Pfam" id="PF08240">
    <property type="entry name" value="ADH_N"/>
    <property type="match status" value="1"/>
</dbReference>
<dbReference type="InterPro" id="IPR036291">
    <property type="entry name" value="NAD(P)-bd_dom_sf"/>
</dbReference>
<evidence type="ECO:0000313" key="2">
    <source>
        <dbReference type="EMBL" id="TXT15599.1"/>
    </source>
</evidence>
<dbReference type="SMART" id="SM00829">
    <property type="entry name" value="PKS_ER"/>
    <property type="match status" value="1"/>
</dbReference>
<dbReference type="SUPFAM" id="SSF51735">
    <property type="entry name" value="NAD(P)-binding Rossmann-fold domains"/>
    <property type="match status" value="1"/>
</dbReference>
<sequence>MKAIQITKYQHPSQLEISNIPAPKAEEGQVLVDIYAAGLNFFDILQAQGKYQSQPPFPFVLGAEIAGRVSANSPVDSSSLFKPGDRVLGYTQGAYAEQVAVNSYQLLPCPDNISLEQATGVYLTYPTSYEGLVGRANAQPGEWVLVLAAAGGVGLAAVQIAKMLGCKVIAAAGSAEKLKIAVERGGADATVDYGKEGWQKEVLKITGGAGVDVVYDPVGMLVPSLKCVNWNARLVVVGFAAGAIEKVPANLLLLKNVSVVGLHWGATAKKDPNRYVEVIRIVLEHIRNGDLVPQVFDPVYEGLQSVPRGLVDIEKRKTWGKAVVRIRKDEAASKL</sequence>
<dbReference type="CDD" id="cd08241">
    <property type="entry name" value="QOR1"/>
    <property type="match status" value="1"/>
</dbReference>
<dbReference type="Gene3D" id="3.40.50.720">
    <property type="entry name" value="NAD(P)-binding Rossmann-like Domain"/>
    <property type="match status" value="1"/>
</dbReference>
<dbReference type="GO" id="GO:0005739">
    <property type="term" value="C:mitochondrion"/>
    <property type="evidence" value="ECO:0007669"/>
    <property type="project" value="TreeGrafter"/>
</dbReference>
<dbReference type="Pfam" id="PF00107">
    <property type="entry name" value="ADH_zinc_N"/>
    <property type="match status" value="1"/>
</dbReference>
<dbReference type="InterPro" id="IPR013154">
    <property type="entry name" value="ADH-like_N"/>
</dbReference>
<dbReference type="GO" id="GO:0016491">
    <property type="term" value="F:oxidoreductase activity"/>
    <property type="evidence" value="ECO:0007669"/>
    <property type="project" value="InterPro"/>
</dbReference>
<dbReference type="Proteomes" id="UP000473826">
    <property type="component" value="Unassembled WGS sequence"/>
</dbReference>
<dbReference type="OrthoDB" id="10257049at2759"/>
<dbReference type="GO" id="GO:0008270">
    <property type="term" value="F:zinc ion binding"/>
    <property type="evidence" value="ECO:0007669"/>
    <property type="project" value="InterPro"/>
</dbReference>
<proteinExistence type="predicted"/>
<evidence type="ECO:0000259" key="1">
    <source>
        <dbReference type="SMART" id="SM00829"/>
    </source>
</evidence>
<dbReference type="InterPro" id="IPR020843">
    <property type="entry name" value="ER"/>
</dbReference>
<dbReference type="InterPro" id="IPR051397">
    <property type="entry name" value="Zn-ADH-like_protein"/>
</dbReference>
<dbReference type="SUPFAM" id="SSF50129">
    <property type="entry name" value="GroES-like"/>
    <property type="match status" value="1"/>
</dbReference>
<keyword evidence="3" id="KW-1185">Reference proteome</keyword>
<organism evidence="2 3">
    <name type="scientific">Vanrija humicola</name>
    <name type="common">Yeast</name>
    <name type="synonym">Cryptococcus humicola</name>
    <dbReference type="NCBI Taxonomy" id="5417"/>
    <lineage>
        <taxon>Eukaryota</taxon>
        <taxon>Fungi</taxon>
        <taxon>Dikarya</taxon>
        <taxon>Basidiomycota</taxon>
        <taxon>Agaricomycotina</taxon>
        <taxon>Tremellomycetes</taxon>
        <taxon>Trichosporonales</taxon>
        <taxon>Trichosporonaceae</taxon>
        <taxon>Vanrija</taxon>
    </lineage>
</organism>
<name>A0A7D8Z3M7_VANHU</name>
<feature type="domain" description="Enoyl reductase (ER)" evidence="1">
    <location>
        <begin position="10"/>
        <end position="324"/>
    </location>
</feature>
<dbReference type="PANTHER" id="PTHR43677:SF4">
    <property type="entry name" value="QUINONE OXIDOREDUCTASE-LIKE PROTEIN 2"/>
    <property type="match status" value="1"/>
</dbReference>
<evidence type="ECO:0000313" key="3">
    <source>
        <dbReference type="Proteomes" id="UP000473826"/>
    </source>
</evidence>
<dbReference type="PANTHER" id="PTHR43677">
    <property type="entry name" value="SHORT-CHAIN DEHYDROGENASE/REDUCTASE"/>
    <property type="match status" value="1"/>
</dbReference>